<gene>
    <name evidence="2" type="ORF">FOZ62_022887</name>
</gene>
<dbReference type="InterPro" id="IPR017850">
    <property type="entry name" value="Alkaline_phosphatase_core_sf"/>
</dbReference>
<keyword evidence="1" id="KW-0732">Signal</keyword>
<sequence>MPAMLRPLSQLIAFCMMNSATAQPVGTWPNAKYKQAIIIGVEGFGGVYLRNATTSELPTLAEILSSDRSCVNLLARTEYPPSSVATWASTLTGMAPSETGIVSDDWNRNALNPISLTDRSVPPISGRNEFPPTLFTLAKRWDEHIRTAFYSSRPPLRELIDESVDYASFRQFVDIDDDEKTVNKFIELLESDKFPHLSFLQLSGVEHAGRSTFYGSNQYYKALTRIDGMIGEIQDAVLRRSDDFNTLIVIMSNHGGYGNGHEEWMRPTAQVPIVFANTRYPIELPGNKGWGGWLDIKEVVPSVLGAMGVPVSRYQRGRDHSYRF</sequence>
<feature type="signal peptide" evidence="1">
    <location>
        <begin position="1"/>
        <end position="22"/>
    </location>
</feature>
<comment type="caution">
    <text evidence="2">The sequence shown here is derived from an EMBL/GenBank/DDBJ whole genome shotgun (WGS) entry which is preliminary data.</text>
</comment>
<dbReference type="EMBL" id="JABANM010035986">
    <property type="protein sequence ID" value="KAF4693962.1"/>
    <property type="molecule type" value="Genomic_DNA"/>
</dbReference>
<feature type="chain" id="PRO_5029755677" description="Ectonucleotide pyrophosphatase phosphodiesterase" evidence="1">
    <location>
        <begin position="23"/>
        <end position="324"/>
    </location>
</feature>
<reference evidence="2 3" key="1">
    <citation type="submission" date="2020-04" db="EMBL/GenBank/DDBJ databases">
        <title>Perkinsus olseni comparative genomics.</title>
        <authorList>
            <person name="Bogema D.R."/>
        </authorList>
    </citation>
    <scope>NUCLEOTIDE SEQUENCE [LARGE SCALE GENOMIC DNA]</scope>
    <source>
        <strain evidence="2">ATCC PRA-205</strain>
    </source>
</reference>
<evidence type="ECO:0008006" key="4">
    <source>
        <dbReference type="Google" id="ProtNLM"/>
    </source>
</evidence>
<organism evidence="2 3">
    <name type="scientific">Perkinsus olseni</name>
    <name type="common">Perkinsus atlanticus</name>
    <dbReference type="NCBI Taxonomy" id="32597"/>
    <lineage>
        <taxon>Eukaryota</taxon>
        <taxon>Sar</taxon>
        <taxon>Alveolata</taxon>
        <taxon>Perkinsozoa</taxon>
        <taxon>Perkinsea</taxon>
        <taxon>Perkinsida</taxon>
        <taxon>Perkinsidae</taxon>
        <taxon>Perkinsus</taxon>
    </lineage>
</organism>
<evidence type="ECO:0000256" key="1">
    <source>
        <dbReference type="SAM" id="SignalP"/>
    </source>
</evidence>
<protein>
    <recommendedName>
        <fullName evidence="4">Ectonucleotide pyrophosphatase phosphodiesterase</fullName>
    </recommendedName>
</protein>
<evidence type="ECO:0000313" key="3">
    <source>
        <dbReference type="Proteomes" id="UP000574390"/>
    </source>
</evidence>
<name>A0A7J6PDA1_PEROL</name>
<dbReference type="AlphaFoldDB" id="A0A7J6PDA1"/>
<accession>A0A7J6PDA1</accession>
<dbReference type="Pfam" id="PF01663">
    <property type="entry name" value="Phosphodiest"/>
    <property type="match status" value="1"/>
</dbReference>
<dbReference type="SUPFAM" id="SSF53649">
    <property type="entry name" value="Alkaline phosphatase-like"/>
    <property type="match status" value="1"/>
</dbReference>
<dbReference type="InterPro" id="IPR002591">
    <property type="entry name" value="Phosphodiest/P_Trfase"/>
</dbReference>
<dbReference type="Gene3D" id="3.40.720.10">
    <property type="entry name" value="Alkaline Phosphatase, subunit A"/>
    <property type="match status" value="1"/>
</dbReference>
<proteinExistence type="predicted"/>
<dbReference type="Proteomes" id="UP000574390">
    <property type="component" value="Unassembled WGS sequence"/>
</dbReference>
<evidence type="ECO:0000313" key="2">
    <source>
        <dbReference type="EMBL" id="KAF4693962.1"/>
    </source>
</evidence>